<accession>A0A0E9U7S0</accession>
<dbReference type="EMBL" id="GBXM01046691">
    <property type="protein sequence ID" value="JAH61886.1"/>
    <property type="molecule type" value="Transcribed_RNA"/>
</dbReference>
<sequence>MRFPSGHTDKNTLPLTQRFSSQRGVTEQQPN</sequence>
<feature type="region of interest" description="Disordered" evidence="1">
    <location>
        <begin position="1"/>
        <end position="31"/>
    </location>
</feature>
<reference evidence="2" key="2">
    <citation type="journal article" date="2015" name="Fish Shellfish Immunol.">
        <title>Early steps in the European eel (Anguilla anguilla)-Vibrio vulnificus interaction in the gills: Role of the RtxA13 toxin.</title>
        <authorList>
            <person name="Callol A."/>
            <person name="Pajuelo D."/>
            <person name="Ebbesson L."/>
            <person name="Teles M."/>
            <person name="MacKenzie S."/>
            <person name="Amaro C."/>
        </authorList>
    </citation>
    <scope>NUCLEOTIDE SEQUENCE</scope>
</reference>
<reference evidence="2" key="1">
    <citation type="submission" date="2014-11" db="EMBL/GenBank/DDBJ databases">
        <authorList>
            <person name="Amaro Gonzalez C."/>
        </authorList>
    </citation>
    <scope>NUCLEOTIDE SEQUENCE</scope>
</reference>
<proteinExistence type="predicted"/>
<protein>
    <submittedName>
        <fullName evidence="2">Uncharacterized protein</fullName>
    </submittedName>
</protein>
<dbReference type="AlphaFoldDB" id="A0A0E9U7S0"/>
<organism evidence="2">
    <name type="scientific">Anguilla anguilla</name>
    <name type="common">European freshwater eel</name>
    <name type="synonym">Muraena anguilla</name>
    <dbReference type="NCBI Taxonomy" id="7936"/>
    <lineage>
        <taxon>Eukaryota</taxon>
        <taxon>Metazoa</taxon>
        <taxon>Chordata</taxon>
        <taxon>Craniata</taxon>
        <taxon>Vertebrata</taxon>
        <taxon>Euteleostomi</taxon>
        <taxon>Actinopterygii</taxon>
        <taxon>Neopterygii</taxon>
        <taxon>Teleostei</taxon>
        <taxon>Anguilliformes</taxon>
        <taxon>Anguillidae</taxon>
        <taxon>Anguilla</taxon>
    </lineage>
</organism>
<feature type="compositionally biased region" description="Polar residues" evidence="1">
    <location>
        <begin position="11"/>
        <end position="31"/>
    </location>
</feature>
<name>A0A0E9U7S0_ANGAN</name>
<evidence type="ECO:0000313" key="2">
    <source>
        <dbReference type="EMBL" id="JAH61886.1"/>
    </source>
</evidence>
<evidence type="ECO:0000256" key="1">
    <source>
        <dbReference type="SAM" id="MobiDB-lite"/>
    </source>
</evidence>